<accession>A0A0U1ZU88</accession>
<sequence length="110" mass="12754">MNEELKNLVGQVDKIKDKIQDGSYIDKNTYKELENEVDELRKMVVSLDKEVAVNSEKQSSIYIQLDRLDEKIKELTNNTVVKDTRKKDTTEKVLLLVLGSIITFIFNKFS</sequence>
<gene>
    <name evidence="1" type="ORF">Stau2_3</name>
</gene>
<keyword evidence="2" id="KW-1185">Reference proteome</keyword>
<organism evidence="1 2">
    <name type="scientific">Staphylococcus phage Stau2</name>
    <dbReference type="NCBI Taxonomy" id="1200862"/>
    <lineage>
        <taxon>Viruses</taxon>
        <taxon>Duplodnaviria</taxon>
        <taxon>Heunggongvirae</taxon>
        <taxon>Uroviricota</taxon>
        <taxon>Caudoviricetes</taxon>
        <taxon>Herelleviridae</taxon>
        <taxon>Twortvirinae</taxon>
        <taxon>Silviavirus</taxon>
        <taxon>Silviavirus stau2</taxon>
    </lineage>
</organism>
<dbReference type="EMBL" id="KP881332">
    <property type="protein sequence ID" value="AKA61254.1"/>
    <property type="molecule type" value="Genomic_DNA"/>
</dbReference>
<evidence type="ECO:0008006" key="3">
    <source>
        <dbReference type="Google" id="ProtNLM"/>
    </source>
</evidence>
<protein>
    <recommendedName>
        <fullName evidence="3">DmcA</fullName>
    </recommendedName>
</protein>
<evidence type="ECO:0000313" key="2">
    <source>
        <dbReference type="Proteomes" id="UP000207597"/>
    </source>
</evidence>
<dbReference type="KEGG" id="vg:28802216"/>
<dbReference type="GeneID" id="28802216"/>
<evidence type="ECO:0000313" key="1">
    <source>
        <dbReference type="EMBL" id="AKA61254.1"/>
    </source>
</evidence>
<dbReference type="Proteomes" id="UP000207597">
    <property type="component" value="Segment"/>
</dbReference>
<name>A0A0U1ZU88_9CAUD</name>
<reference evidence="1 2" key="1">
    <citation type="journal article" date="2016" name="Virus Genes">
        <title>Genomic analysis of Staphylococcus phage Stau2 isolated from medical specimen.</title>
        <authorList>
            <person name="Hsieh S.E."/>
            <person name="Tseng Y.H."/>
            <person name="Lo H.H."/>
            <person name="Chen S.T."/>
            <person name="Wu C.N."/>
        </authorList>
    </citation>
    <scope>NUCLEOTIDE SEQUENCE [LARGE SCALE GENOMIC DNA]</scope>
</reference>
<proteinExistence type="predicted"/>
<dbReference type="RefSeq" id="YP_009275760.1">
    <property type="nucleotide sequence ID" value="NC_030933.1"/>
</dbReference>